<proteinExistence type="predicted"/>
<feature type="compositionally biased region" description="Low complexity" evidence="1">
    <location>
        <begin position="453"/>
        <end position="478"/>
    </location>
</feature>
<evidence type="ECO:0000256" key="1">
    <source>
        <dbReference type="SAM" id="MobiDB-lite"/>
    </source>
</evidence>
<dbReference type="CDD" id="cd00198">
    <property type="entry name" value="vWFA"/>
    <property type="match status" value="1"/>
</dbReference>
<dbReference type="PANTHER" id="PTHR22588:SF19">
    <property type="entry name" value="VWFA DOMAIN-CONTAINING PROTEIN"/>
    <property type="match status" value="1"/>
</dbReference>
<accession>A0A1I8A8D9</accession>
<dbReference type="AlphaFoldDB" id="A0A1I8A8D9"/>
<evidence type="ECO:0000313" key="4">
    <source>
        <dbReference type="Proteomes" id="UP000095287"/>
    </source>
</evidence>
<keyword evidence="2" id="KW-0472">Membrane</keyword>
<dbReference type="InterPro" id="IPR052229">
    <property type="entry name" value="Collagen-VI/PIF"/>
</dbReference>
<feature type="region of interest" description="Disordered" evidence="1">
    <location>
        <begin position="149"/>
        <end position="217"/>
    </location>
</feature>
<evidence type="ECO:0000256" key="2">
    <source>
        <dbReference type="SAM" id="Phobius"/>
    </source>
</evidence>
<evidence type="ECO:0000259" key="3">
    <source>
        <dbReference type="PROSITE" id="PS50234"/>
    </source>
</evidence>
<keyword evidence="2" id="KW-1133">Transmembrane helix</keyword>
<dbReference type="PROSITE" id="PS50234">
    <property type="entry name" value="VWFA"/>
    <property type="match status" value="2"/>
</dbReference>
<feature type="domain" description="VWFA" evidence="3">
    <location>
        <begin position="246"/>
        <end position="360"/>
    </location>
</feature>
<dbReference type="InterPro" id="IPR002035">
    <property type="entry name" value="VWF_A"/>
</dbReference>
<feature type="transmembrane region" description="Helical" evidence="2">
    <location>
        <begin position="12"/>
        <end position="32"/>
    </location>
</feature>
<dbReference type="Pfam" id="PF00092">
    <property type="entry name" value="VWA"/>
    <property type="match status" value="2"/>
</dbReference>
<dbReference type="WBParaSite" id="L893_g34042.t1">
    <property type="protein sequence ID" value="L893_g34042.t1"/>
    <property type="gene ID" value="L893_g34042"/>
</dbReference>
<organism evidence="4 5">
    <name type="scientific">Steinernema glaseri</name>
    <dbReference type="NCBI Taxonomy" id="37863"/>
    <lineage>
        <taxon>Eukaryota</taxon>
        <taxon>Metazoa</taxon>
        <taxon>Ecdysozoa</taxon>
        <taxon>Nematoda</taxon>
        <taxon>Chromadorea</taxon>
        <taxon>Rhabditida</taxon>
        <taxon>Tylenchina</taxon>
        <taxon>Panagrolaimomorpha</taxon>
        <taxon>Strongyloidoidea</taxon>
        <taxon>Steinernematidae</taxon>
        <taxon>Steinernema</taxon>
    </lineage>
</organism>
<dbReference type="Gene3D" id="3.40.50.410">
    <property type="entry name" value="von Willebrand factor, type A domain"/>
    <property type="match status" value="2"/>
</dbReference>
<keyword evidence="2" id="KW-0812">Transmembrane</keyword>
<name>A0A1I8A8D9_9BILA</name>
<sequence length="1150" mass="125477">MEERKLRLITAGLAAFSVIFLILSIVFIALYASKTCSSDKTSCSQRDQQVYGYLIEKHNAGPKDSSALKDRLAKEYGNVLYFGAGQATADLTVIVVLAKSVKPTDMENFLNGKKASASRSFLLDATDGGFKVYDGNNTNMPVCATIAQTTPTSATTPNTGTTKPGTPATKPNGQVTGTPATKPGGQVTGTPATKPGGHVTGTPATKPGGHGTGNQTTKHDGCPTITCPTTPHPPKQDSACHDVAADIVFVVDVVEPYGDDTRDNKVSAIKDQITKFADGLTMGDYDSRVSIVTVDEKQVVYNPEVYFTNNTQELEDELENAVVLVPQDNGTIAMNEALTHLANAKSYRPTVNTIVIVIADHTELDVKSTRNFQNTDGSYSNFLFAAILPVPYAGFRYPIDAQIPTSPAFYMGNDVDHPTSYKNLDIQNFLKRVVCNHAPNKGAPPVISPPATIPTSAPTTKHAGTAPNHATTAAPTALPPTTTIKYEDTLCESLNIIFIVDRSLSIPTQVCEQAVIPFMKDFVARFTVAKTKTTLAAITFNDDAQVVVDINDPAASDPLAFISKFVLQYQCEPTYLLGKTNLIKPFDKAISMLTGVQTKKTVVITITDGVPNEGSNTTLFQTATTLRGMSTLFFVGAKGVNGFGFPNPTDLQMMDGLAGDPARVYDNTFDALNGQVNKTQISLNEEIAQQYPCPVITPAPPVKENYCKQTYFVAECTEMTEESRADIVDEFNKIAKNFNDIDNSTQFSFICYDSEIHYYQKYANYPEFSKNLEKLKKLSVWDQYPGRLTDLRIVLEQITVDVAKQYHLQPTFAPTFVFASQTSKNVGPGPNNNYDIKGVAEAAIALKTAVYQSADKFYGLDLTQGYDYAPLHAAYWDTLFMPGNVVKYSKNDPHYDLSKTNIYKNFENLTCVLPTIEPCTESIFDLIIAVQDRDASVTAANETILIDQVLDVLRGFTDSKRHQVAVVSYGVNPPTVLYQLDKADMQKLNETLYNHFENVNGNSASTNDAAGALNFIEKNIQNSRPFASRVILFVSEDFAAIQNGTKECADLDKEIESRHLAGGLTCREAPFVYALSLTSAEFCDGGEYMNKQTFHCPLANTPEAQKVSNSNSIIQTICMTQDPVCTPDCDCPQPPTCTKTSLAELLYDNY</sequence>
<keyword evidence="4" id="KW-1185">Reference proteome</keyword>
<feature type="region of interest" description="Disordered" evidence="1">
    <location>
        <begin position="445"/>
        <end position="478"/>
    </location>
</feature>
<dbReference type="SUPFAM" id="SSF53300">
    <property type="entry name" value="vWA-like"/>
    <property type="match status" value="2"/>
</dbReference>
<dbReference type="Proteomes" id="UP000095287">
    <property type="component" value="Unplaced"/>
</dbReference>
<feature type="compositionally biased region" description="Low complexity" evidence="1">
    <location>
        <begin position="149"/>
        <end position="172"/>
    </location>
</feature>
<dbReference type="PANTHER" id="PTHR22588">
    <property type="entry name" value="VWFA DOMAIN-CONTAINING PROTEIN"/>
    <property type="match status" value="1"/>
</dbReference>
<protein>
    <submittedName>
        <fullName evidence="5">VWFA domain-containing protein</fullName>
    </submittedName>
</protein>
<feature type="domain" description="VWFA" evidence="3">
    <location>
        <begin position="495"/>
        <end position="691"/>
    </location>
</feature>
<dbReference type="InterPro" id="IPR036465">
    <property type="entry name" value="vWFA_dom_sf"/>
</dbReference>
<evidence type="ECO:0000313" key="5">
    <source>
        <dbReference type="WBParaSite" id="L893_g34042.t1"/>
    </source>
</evidence>
<dbReference type="SMART" id="SM00327">
    <property type="entry name" value="VWA"/>
    <property type="match status" value="2"/>
</dbReference>
<reference evidence="5" key="1">
    <citation type="submission" date="2016-11" db="UniProtKB">
        <authorList>
            <consortium name="WormBaseParasite"/>
        </authorList>
    </citation>
    <scope>IDENTIFICATION</scope>
</reference>